<comment type="caution">
    <text evidence="1">The sequence shown here is derived from an EMBL/GenBank/DDBJ whole genome shotgun (WGS) entry which is preliminary data.</text>
</comment>
<accession>X1E696</accession>
<feature type="non-terminal residue" evidence="1">
    <location>
        <position position="1"/>
    </location>
</feature>
<proteinExistence type="predicted"/>
<feature type="non-terminal residue" evidence="1">
    <location>
        <position position="221"/>
    </location>
</feature>
<protein>
    <submittedName>
        <fullName evidence="1">Uncharacterized protein</fullName>
    </submittedName>
</protein>
<dbReference type="AlphaFoldDB" id="X1E696"/>
<sequence>KNPDTHRAEWSDEKYESGSYSVKLSKPLGGGYCSTHVEFVPHTAGGEAIAVDIGDFVGAAGAGDWGWSHYRHGIAGTYWEMMELHFEDPLTTAWVDVTVQVNVAAVGADEWVAQAITAGAAGDVCFFGGWSEQGGSWSDYVAREIDDGGGNTTDSLIEGVENAAGGIIANAVDWVLTRVRMEVYETSTEHYVYVDDVIIEGVTYTFEPGGSTIVSALRLSS</sequence>
<evidence type="ECO:0000313" key="1">
    <source>
        <dbReference type="EMBL" id="GAH12709.1"/>
    </source>
</evidence>
<gene>
    <name evidence="1" type="ORF">S01H4_58151</name>
</gene>
<name>X1E696_9ZZZZ</name>
<organism evidence="1">
    <name type="scientific">marine sediment metagenome</name>
    <dbReference type="NCBI Taxonomy" id="412755"/>
    <lineage>
        <taxon>unclassified sequences</taxon>
        <taxon>metagenomes</taxon>
        <taxon>ecological metagenomes</taxon>
    </lineage>
</organism>
<dbReference type="EMBL" id="BART01033937">
    <property type="protein sequence ID" value="GAH12709.1"/>
    <property type="molecule type" value="Genomic_DNA"/>
</dbReference>
<reference evidence="1" key="1">
    <citation type="journal article" date="2014" name="Front. Microbiol.">
        <title>High frequency of phylogenetically diverse reductive dehalogenase-homologous genes in deep subseafloor sedimentary metagenomes.</title>
        <authorList>
            <person name="Kawai M."/>
            <person name="Futagami T."/>
            <person name="Toyoda A."/>
            <person name="Takaki Y."/>
            <person name="Nishi S."/>
            <person name="Hori S."/>
            <person name="Arai W."/>
            <person name="Tsubouchi T."/>
            <person name="Morono Y."/>
            <person name="Uchiyama I."/>
            <person name="Ito T."/>
            <person name="Fujiyama A."/>
            <person name="Inagaki F."/>
            <person name="Takami H."/>
        </authorList>
    </citation>
    <scope>NUCLEOTIDE SEQUENCE</scope>
    <source>
        <strain evidence="1">Expedition CK06-06</strain>
    </source>
</reference>